<comment type="subcellular location">
    <subcellularLocation>
        <location evidence="1">Membrane</location>
        <topology evidence="1">Multi-pass membrane protein</topology>
    </subcellularLocation>
</comment>
<accession>A0A8S1RS51</accession>
<feature type="domain" description="Palmitoyltransferase DHHC" evidence="9">
    <location>
        <begin position="88"/>
        <end position="218"/>
    </location>
</feature>
<keyword evidence="11" id="KW-1185">Reference proteome</keyword>
<feature type="compositionally biased region" description="Polar residues" evidence="8">
    <location>
        <begin position="266"/>
        <end position="275"/>
    </location>
</feature>
<feature type="region of interest" description="Disordered" evidence="8">
    <location>
        <begin position="229"/>
        <end position="284"/>
    </location>
</feature>
<evidence type="ECO:0000313" key="11">
    <source>
        <dbReference type="Proteomes" id="UP000683925"/>
    </source>
</evidence>
<dbReference type="Pfam" id="PF01529">
    <property type="entry name" value="DHHC"/>
    <property type="match status" value="1"/>
</dbReference>
<evidence type="ECO:0000256" key="1">
    <source>
        <dbReference type="ARBA" id="ARBA00004141"/>
    </source>
</evidence>
<evidence type="ECO:0000256" key="2">
    <source>
        <dbReference type="ARBA" id="ARBA00022679"/>
    </source>
</evidence>
<gene>
    <name evidence="10" type="ORF">POCTA_138.1.T0030064</name>
</gene>
<comment type="caution">
    <text evidence="10">The sequence shown here is derived from an EMBL/GenBank/DDBJ whole genome shotgun (WGS) entry which is preliminary data.</text>
</comment>
<keyword evidence="5 7" id="KW-0472">Membrane</keyword>
<evidence type="ECO:0000256" key="3">
    <source>
        <dbReference type="ARBA" id="ARBA00022692"/>
    </source>
</evidence>
<feature type="transmembrane region" description="Helical" evidence="7">
    <location>
        <begin position="178"/>
        <end position="202"/>
    </location>
</feature>
<evidence type="ECO:0000256" key="7">
    <source>
        <dbReference type="RuleBase" id="RU079119"/>
    </source>
</evidence>
<name>A0A8S1RS51_PAROT</name>
<sequence length="346" mass="40480">MNARSGCSQFPTLLQISTYILFILNVVLTFTHTYILEDNIAHYIIFSFLVWISMYFSLKTTISDPTDSFVIQQQNNRGEFFDYEEHQLNQFCEICFAYVKETSKHCKQCDRCCEDFDHHCMWINNCIGGKNYKPFIGMIGSIFLFFLYSIIVNGRVIYQYHQQGLQTSTIYSNQSKQILIITVIFLVLEIAASIFQLQLIVLHAYLYEKGISTYDFIVSKKKKKVQPSHSSEINCINNQEKKSNDVKTNKDQENKPVLSIKENEKQGSQIQSNPDMNKKDESLYSSKKAQQAILEKRTLTQEGRDEYQKESVVKFFSQRMQSHVEFQSQNRQTKNIEVMPEMTQFL</sequence>
<dbReference type="GO" id="GO:0006612">
    <property type="term" value="P:protein targeting to membrane"/>
    <property type="evidence" value="ECO:0007669"/>
    <property type="project" value="TreeGrafter"/>
</dbReference>
<dbReference type="PANTHER" id="PTHR22883">
    <property type="entry name" value="ZINC FINGER DHHC DOMAIN CONTAINING PROTEIN"/>
    <property type="match status" value="1"/>
</dbReference>
<reference evidence="10" key="1">
    <citation type="submission" date="2021-01" db="EMBL/GenBank/DDBJ databases">
        <authorList>
            <consortium name="Genoscope - CEA"/>
            <person name="William W."/>
        </authorList>
    </citation>
    <scope>NUCLEOTIDE SEQUENCE</scope>
</reference>
<evidence type="ECO:0000259" key="9">
    <source>
        <dbReference type="Pfam" id="PF01529"/>
    </source>
</evidence>
<keyword evidence="2 7" id="KW-0808">Transferase</keyword>
<dbReference type="PROSITE" id="PS50216">
    <property type="entry name" value="DHHC"/>
    <property type="match status" value="1"/>
</dbReference>
<comment type="catalytic activity">
    <reaction evidence="7">
        <text>L-cysteinyl-[protein] + hexadecanoyl-CoA = S-hexadecanoyl-L-cysteinyl-[protein] + CoA</text>
        <dbReference type="Rhea" id="RHEA:36683"/>
        <dbReference type="Rhea" id="RHEA-COMP:10131"/>
        <dbReference type="Rhea" id="RHEA-COMP:11032"/>
        <dbReference type="ChEBI" id="CHEBI:29950"/>
        <dbReference type="ChEBI" id="CHEBI:57287"/>
        <dbReference type="ChEBI" id="CHEBI:57379"/>
        <dbReference type="ChEBI" id="CHEBI:74151"/>
        <dbReference type="EC" id="2.3.1.225"/>
    </reaction>
</comment>
<dbReference type="OrthoDB" id="1924421at2759"/>
<keyword evidence="6 7" id="KW-0012">Acyltransferase</keyword>
<dbReference type="InterPro" id="IPR001594">
    <property type="entry name" value="Palmitoyltrfase_DHHC"/>
</dbReference>
<feature type="transmembrane region" description="Helical" evidence="7">
    <location>
        <begin position="12"/>
        <end position="34"/>
    </location>
</feature>
<feature type="compositionally biased region" description="Basic and acidic residues" evidence="8">
    <location>
        <begin position="239"/>
        <end position="254"/>
    </location>
</feature>
<evidence type="ECO:0000256" key="4">
    <source>
        <dbReference type="ARBA" id="ARBA00022989"/>
    </source>
</evidence>
<protein>
    <recommendedName>
        <fullName evidence="7">Palmitoyltransferase</fullName>
        <ecNumber evidence="7">2.3.1.225</ecNumber>
    </recommendedName>
</protein>
<dbReference type="GO" id="GO:0005794">
    <property type="term" value="C:Golgi apparatus"/>
    <property type="evidence" value="ECO:0007669"/>
    <property type="project" value="TreeGrafter"/>
</dbReference>
<comment type="domain">
    <text evidence="7">The DHHC domain is required for palmitoyltransferase activity.</text>
</comment>
<evidence type="ECO:0000256" key="6">
    <source>
        <dbReference type="ARBA" id="ARBA00023315"/>
    </source>
</evidence>
<feature type="compositionally biased region" description="Polar residues" evidence="8">
    <location>
        <begin position="229"/>
        <end position="238"/>
    </location>
</feature>
<keyword evidence="4 7" id="KW-1133">Transmembrane helix</keyword>
<feature type="transmembrane region" description="Helical" evidence="7">
    <location>
        <begin position="40"/>
        <end position="58"/>
    </location>
</feature>
<proteinExistence type="inferred from homology"/>
<dbReference type="EMBL" id="CAJJDP010000001">
    <property type="protein sequence ID" value="CAD8131711.1"/>
    <property type="molecule type" value="Genomic_DNA"/>
</dbReference>
<dbReference type="AlphaFoldDB" id="A0A8S1RS51"/>
<dbReference type="PANTHER" id="PTHR22883:SF203">
    <property type="entry name" value="PALMITOYLTRANSFERASE"/>
    <property type="match status" value="1"/>
</dbReference>
<dbReference type="GO" id="GO:0019706">
    <property type="term" value="F:protein-cysteine S-palmitoyltransferase activity"/>
    <property type="evidence" value="ECO:0007669"/>
    <property type="project" value="UniProtKB-EC"/>
</dbReference>
<keyword evidence="3 7" id="KW-0812">Transmembrane</keyword>
<organism evidence="10 11">
    <name type="scientific">Paramecium octaurelia</name>
    <dbReference type="NCBI Taxonomy" id="43137"/>
    <lineage>
        <taxon>Eukaryota</taxon>
        <taxon>Sar</taxon>
        <taxon>Alveolata</taxon>
        <taxon>Ciliophora</taxon>
        <taxon>Intramacronucleata</taxon>
        <taxon>Oligohymenophorea</taxon>
        <taxon>Peniculida</taxon>
        <taxon>Parameciidae</taxon>
        <taxon>Paramecium</taxon>
    </lineage>
</organism>
<feature type="transmembrane region" description="Helical" evidence="7">
    <location>
        <begin position="135"/>
        <end position="158"/>
    </location>
</feature>
<comment type="similarity">
    <text evidence="7">Belongs to the DHHC palmitoyltransferase family.</text>
</comment>
<dbReference type="GO" id="GO:0005783">
    <property type="term" value="C:endoplasmic reticulum"/>
    <property type="evidence" value="ECO:0007669"/>
    <property type="project" value="TreeGrafter"/>
</dbReference>
<evidence type="ECO:0000256" key="8">
    <source>
        <dbReference type="SAM" id="MobiDB-lite"/>
    </source>
</evidence>
<dbReference type="Proteomes" id="UP000683925">
    <property type="component" value="Unassembled WGS sequence"/>
</dbReference>
<dbReference type="GO" id="GO:0016020">
    <property type="term" value="C:membrane"/>
    <property type="evidence" value="ECO:0007669"/>
    <property type="project" value="UniProtKB-SubCell"/>
</dbReference>
<evidence type="ECO:0000313" key="10">
    <source>
        <dbReference type="EMBL" id="CAD8131711.1"/>
    </source>
</evidence>
<dbReference type="EC" id="2.3.1.225" evidence="7"/>
<dbReference type="OMA" id="CDRCCED"/>
<dbReference type="InterPro" id="IPR039859">
    <property type="entry name" value="PFA4/ZDH16/20/ERF2-like"/>
</dbReference>
<evidence type="ECO:0000256" key="5">
    <source>
        <dbReference type="ARBA" id="ARBA00023136"/>
    </source>
</evidence>